<evidence type="ECO:0000256" key="7">
    <source>
        <dbReference type="ARBA" id="ARBA00051243"/>
    </source>
</evidence>
<dbReference type="PANTHER" id="PTHR24416:SF604">
    <property type="entry name" value="RECEPTOR PROTEIN-TYROSINE KINASE"/>
    <property type="match status" value="1"/>
</dbReference>
<dbReference type="PRINTS" id="PR00109">
    <property type="entry name" value="TYRKINASE"/>
</dbReference>
<evidence type="ECO:0000256" key="8">
    <source>
        <dbReference type="SAM" id="MobiDB-lite"/>
    </source>
</evidence>
<dbReference type="OrthoDB" id="73209at2759"/>
<keyword evidence="4" id="KW-0418">Kinase</keyword>
<keyword evidence="6" id="KW-0829">Tyrosine-protein kinase</keyword>
<dbReference type="InterPro" id="IPR020635">
    <property type="entry name" value="Tyr_kinase_cat_dom"/>
</dbReference>
<dbReference type="PROSITE" id="PS00239">
    <property type="entry name" value="RECEPTOR_TYR_KIN_II"/>
    <property type="match status" value="1"/>
</dbReference>
<evidence type="ECO:0000259" key="9">
    <source>
        <dbReference type="PROSITE" id="PS50011"/>
    </source>
</evidence>
<evidence type="ECO:0000256" key="4">
    <source>
        <dbReference type="ARBA" id="ARBA00022777"/>
    </source>
</evidence>
<reference evidence="10" key="1">
    <citation type="journal article" date="2021" name="Mol. Ecol. Resour.">
        <title>Apolygus lucorum genome provides insights into omnivorousness and mesophyll feeding.</title>
        <authorList>
            <person name="Liu Y."/>
            <person name="Liu H."/>
            <person name="Wang H."/>
            <person name="Huang T."/>
            <person name="Liu B."/>
            <person name="Yang B."/>
            <person name="Yin L."/>
            <person name="Li B."/>
            <person name="Zhang Y."/>
            <person name="Zhang S."/>
            <person name="Jiang F."/>
            <person name="Zhang X."/>
            <person name="Ren Y."/>
            <person name="Wang B."/>
            <person name="Wang S."/>
            <person name="Lu Y."/>
            <person name="Wu K."/>
            <person name="Fan W."/>
            <person name="Wang G."/>
        </authorList>
    </citation>
    <scope>NUCLEOTIDE SEQUENCE</scope>
    <source>
        <strain evidence="10">12Hb</strain>
    </source>
</reference>
<feature type="region of interest" description="Disordered" evidence="8">
    <location>
        <begin position="295"/>
        <end position="315"/>
    </location>
</feature>
<keyword evidence="5" id="KW-0067">ATP-binding</keyword>
<evidence type="ECO:0000256" key="2">
    <source>
        <dbReference type="ARBA" id="ARBA00022679"/>
    </source>
</evidence>
<protein>
    <recommendedName>
        <fullName evidence="1">receptor protein-tyrosine kinase</fullName>
        <ecNumber evidence="1">2.7.10.1</ecNumber>
    </recommendedName>
</protein>
<dbReference type="Proteomes" id="UP000466442">
    <property type="component" value="Unassembled WGS sequence"/>
</dbReference>
<evidence type="ECO:0000256" key="3">
    <source>
        <dbReference type="ARBA" id="ARBA00022741"/>
    </source>
</evidence>
<proteinExistence type="predicted"/>
<evidence type="ECO:0000256" key="5">
    <source>
        <dbReference type="ARBA" id="ARBA00022840"/>
    </source>
</evidence>
<dbReference type="FunFam" id="1.10.510.10:FF:000113">
    <property type="entry name" value="Tyrosine-protein kinase receptor"/>
    <property type="match status" value="1"/>
</dbReference>
<dbReference type="PROSITE" id="PS50011">
    <property type="entry name" value="PROTEIN_KINASE_DOM"/>
    <property type="match status" value="1"/>
</dbReference>
<evidence type="ECO:0000313" key="10">
    <source>
        <dbReference type="EMBL" id="KAF6214833.1"/>
    </source>
</evidence>
<comment type="catalytic activity">
    <reaction evidence="7">
        <text>L-tyrosyl-[protein] + ATP = O-phospho-L-tyrosyl-[protein] + ADP + H(+)</text>
        <dbReference type="Rhea" id="RHEA:10596"/>
        <dbReference type="Rhea" id="RHEA-COMP:10136"/>
        <dbReference type="Rhea" id="RHEA-COMP:20101"/>
        <dbReference type="ChEBI" id="CHEBI:15378"/>
        <dbReference type="ChEBI" id="CHEBI:30616"/>
        <dbReference type="ChEBI" id="CHEBI:46858"/>
        <dbReference type="ChEBI" id="CHEBI:61978"/>
        <dbReference type="ChEBI" id="CHEBI:456216"/>
        <dbReference type="EC" id="2.7.10.1"/>
    </reaction>
</comment>
<dbReference type="PANTHER" id="PTHR24416">
    <property type="entry name" value="TYROSINE-PROTEIN KINASE RECEPTOR"/>
    <property type="match status" value="1"/>
</dbReference>
<dbReference type="SMART" id="SM00219">
    <property type="entry name" value="TyrKc"/>
    <property type="match status" value="1"/>
</dbReference>
<dbReference type="InterPro" id="IPR050122">
    <property type="entry name" value="RTK"/>
</dbReference>
<comment type="caution">
    <text evidence="10">The sequence shown here is derived from an EMBL/GenBank/DDBJ whole genome shotgun (WGS) entry which is preliminary data.</text>
</comment>
<dbReference type="InterPro" id="IPR001245">
    <property type="entry name" value="Ser-Thr/Tyr_kinase_cat_dom"/>
</dbReference>
<feature type="compositionally biased region" description="Low complexity" evidence="8">
    <location>
        <begin position="369"/>
        <end position="379"/>
    </location>
</feature>
<evidence type="ECO:0000313" key="11">
    <source>
        <dbReference type="Proteomes" id="UP000466442"/>
    </source>
</evidence>
<dbReference type="InterPro" id="IPR008266">
    <property type="entry name" value="Tyr_kinase_AS"/>
</dbReference>
<dbReference type="PROSITE" id="PS00109">
    <property type="entry name" value="PROTEIN_KINASE_TYR"/>
    <property type="match status" value="1"/>
</dbReference>
<gene>
    <name evidence="10" type="ORF">GE061_009576</name>
</gene>
<dbReference type="GO" id="GO:0045664">
    <property type="term" value="P:regulation of neuron differentiation"/>
    <property type="evidence" value="ECO:0007669"/>
    <property type="project" value="TreeGrafter"/>
</dbReference>
<feature type="domain" description="Protein kinase" evidence="9">
    <location>
        <begin position="25"/>
        <end position="291"/>
    </location>
</feature>
<dbReference type="Gene3D" id="3.30.200.20">
    <property type="entry name" value="Phosphorylase Kinase, domain 1"/>
    <property type="match status" value="1"/>
</dbReference>
<dbReference type="Pfam" id="PF07714">
    <property type="entry name" value="PK_Tyr_Ser-Thr"/>
    <property type="match status" value="1"/>
</dbReference>
<keyword evidence="11" id="KW-1185">Reference proteome</keyword>
<dbReference type="GO" id="GO:0005524">
    <property type="term" value="F:ATP binding"/>
    <property type="evidence" value="ECO:0007669"/>
    <property type="project" value="UniProtKB-KW"/>
</dbReference>
<sequence length="415" mass="46374">MPLCQSVIHRNEKRVLYRQYSCILGRCTSVQQGGKKGAVLAAFTAVPNATLPHLSTSQAETDFLMEALIMSKFNHPNIVHFIGVCFDQHPRFIVIELLAGGDLKTFLRESRPKPDRAVPLTMKDLLSCIVDVAKGCKYMEENRFIHRDIAARNCLLTSKGPGRVVKIADFGMARDIYRADYYRKGGKAMLPIKWMPPEAFLDGIFTTKTDVWSFGVLMWEVLSMGYMPYTGCANREVMQLVTNGGRLAPPTNCPPQLYGVMTQCWQPNPEERPAFGLILERLGYCMQDPDVKRAPLPVYTKPPSSERDTTIMRPSGMDDCIQPDYLIPLPGPQEWDYPDPLLASRSTQMLIESGVEPVPSPPVVQPININSNNNNNNPSTVPPISKPHLNNLNSRSDPLVYSVSSTLKQDTEISC</sequence>
<dbReference type="EC" id="2.7.10.1" evidence="1"/>
<dbReference type="InterPro" id="IPR000719">
    <property type="entry name" value="Prot_kinase_dom"/>
</dbReference>
<dbReference type="SUPFAM" id="SSF56112">
    <property type="entry name" value="Protein kinase-like (PK-like)"/>
    <property type="match status" value="1"/>
</dbReference>
<keyword evidence="2" id="KW-0808">Transferase</keyword>
<dbReference type="GO" id="GO:0043235">
    <property type="term" value="C:receptor complex"/>
    <property type="evidence" value="ECO:0007669"/>
    <property type="project" value="TreeGrafter"/>
</dbReference>
<dbReference type="AlphaFoldDB" id="A0A8S9Y0Y0"/>
<dbReference type="GO" id="GO:0007169">
    <property type="term" value="P:cell surface receptor protein tyrosine kinase signaling pathway"/>
    <property type="evidence" value="ECO:0007669"/>
    <property type="project" value="InterPro"/>
</dbReference>
<feature type="region of interest" description="Disordered" evidence="8">
    <location>
        <begin position="369"/>
        <end position="396"/>
    </location>
</feature>
<dbReference type="Gene3D" id="1.10.510.10">
    <property type="entry name" value="Transferase(Phosphotransferase) domain 1"/>
    <property type="match status" value="1"/>
</dbReference>
<evidence type="ECO:0000256" key="6">
    <source>
        <dbReference type="ARBA" id="ARBA00023137"/>
    </source>
</evidence>
<organism evidence="10 11">
    <name type="scientific">Apolygus lucorum</name>
    <name type="common">Small green plant bug</name>
    <name type="synonym">Lygocoris lucorum</name>
    <dbReference type="NCBI Taxonomy" id="248454"/>
    <lineage>
        <taxon>Eukaryota</taxon>
        <taxon>Metazoa</taxon>
        <taxon>Ecdysozoa</taxon>
        <taxon>Arthropoda</taxon>
        <taxon>Hexapoda</taxon>
        <taxon>Insecta</taxon>
        <taxon>Pterygota</taxon>
        <taxon>Neoptera</taxon>
        <taxon>Paraneoptera</taxon>
        <taxon>Hemiptera</taxon>
        <taxon>Heteroptera</taxon>
        <taxon>Panheteroptera</taxon>
        <taxon>Cimicomorpha</taxon>
        <taxon>Miridae</taxon>
        <taxon>Mirini</taxon>
        <taxon>Apolygus</taxon>
    </lineage>
</organism>
<dbReference type="InterPro" id="IPR002011">
    <property type="entry name" value="Tyr_kinase_rcpt_2_CS"/>
</dbReference>
<dbReference type="EMBL" id="WIXP02000002">
    <property type="protein sequence ID" value="KAF6214833.1"/>
    <property type="molecule type" value="Genomic_DNA"/>
</dbReference>
<dbReference type="GO" id="GO:0005886">
    <property type="term" value="C:plasma membrane"/>
    <property type="evidence" value="ECO:0007669"/>
    <property type="project" value="TreeGrafter"/>
</dbReference>
<evidence type="ECO:0000256" key="1">
    <source>
        <dbReference type="ARBA" id="ARBA00011902"/>
    </source>
</evidence>
<accession>A0A8S9Y0Y0</accession>
<name>A0A8S9Y0Y0_APOLU</name>
<dbReference type="InterPro" id="IPR011009">
    <property type="entry name" value="Kinase-like_dom_sf"/>
</dbReference>
<keyword evidence="3" id="KW-0547">Nucleotide-binding</keyword>
<dbReference type="GO" id="GO:0004714">
    <property type="term" value="F:transmembrane receptor protein tyrosine kinase activity"/>
    <property type="evidence" value="ECO:0007669"/>
    <property type="project" value="UniProtKB-EC"/>
</dbReference>